<dbReference type="EMBL" id="CM046400">
    <property type="protein sequence ID" value="KAI8524082.1"/>
    <property type="molecule type" value="Genomic_DNA"/>
</dbReference>
<gene>
    <name evidence="1" type="ORF">RHMOL_Rhmol13G0121700</name>
</gene>
<dbReference type="Proteomes" id="UP001062846">
    <property type="component" value="Chromosome 13"/>
</dbReference>
<sequence length="88" mass="9652">MSLRMRFLVLALLIMMMVSSCLATNRHILMIDGKGQEKRQLAGDEEGRFEYPGSSVNNHHNIPRQDFNNYNGGSGTPKGGNGDGDGQV</sequence>
<evidence type="ECO:0000313" key="2">
    <source>
        <dbReference type="Proteomes" id="UP001062846"/>
    </source>
</evidence>
<evidence type="ECO:0000313" key="1">
    <source>
        <dbReference type="EMBL" id="KAI8524082.1"/>
    </source>
</evidence>
<comment type="caution">
    <text evidence="1">The sequence shown here is derived from an EMBL/GenBank/DDBJ whole genome shotgun (WGS) entry which is preliminary data.</text>
</comment>
<keyword evidence="2" id="KW-1185">Reference proteome</keyword>
<name>A0ACC0L6T2_RHOML</name>
<organism evidence="1 2">
    <name type="scientific">Rhododendron molle</name>
    <name type="common">Chinese azalea</name>
    <name type="synonym">Azalea mollis</name>
    <dbReference type="NCBI Taxonomy" id="49168"/>
    <lineage>
        <taxon>Eukaryota</taxon>
        <taxon>Viridiplantae</taxon>
        <taxon>Streptophyta</taxon>
        <taxon>Embryophyta</taxon>
        <taxon>Tracheophyta</taxon>
        <taxon>Spermatophyta</taxon>
        <taxon>Magnoliopsida</taxon>
        <taxon>eudicotyledons</taxon>
        <taxon>Gunneridae</taxon>
        <taxon>Pentapetalae</taxon>
        <taxon>asterids</taxon>
        <taxon>Ericales</taxon>
        <taxon>Ericaceae</taxon>
        <taxon>Ericoideae</taxon>
        <taxon>Rhodoreae</taxon>
        <taxon>Rhododendron</taxon>
    </lineage>
</organism>
<protein>
    <submittedName>
        <fullName evidence="1">Uncharacterized protein</fullName>
    </submittedName>
</protein>
<accession>A0ACC0L6T2</accession>
<proteinExistence type="predicted"/>
<reference evidence="1" key="1">
    <citation type="submission" date="2022-02" db="EMBL/GenBank/DDBJ databases">
        <title>Plant Genome Project.</title>
        <authorList>
            <person name="Zhang R.-G."/>
        </authorList>
    </citation>
    <scope>NUCLEOTIDE SEQUENCE</scope>
    <source>
        <strain evidence="1">AT1</strain>
    </source>
</reference>